<feature type="compositionally biased region" description="Basic and acidic residues" evidence="11">
    <location>
        <begin position="145"/>
        <end position="158"/>
    </location>
</feature>
<comment type="subcellular location">
    <subcellularLocation>
        <location evidence="1 9">Nucleus</location>
    </subcellularLocation>
</comment>
<reference evidence="12" key="1">
    <citation type="submission" date="2021-06" db="EMBL/GenBank/DDBJ databases">
        <authorList>
            <person name="Kallberg Y."/>
            <person name="Tangrot J."/>
            <person name="Rosling A."/>
        </authorList>
    </citation>
    <scope>NUCLEOTIDE SEQUENCE</scope>
    <source>
        <strain evidence="12">BR232B</strain>
    </source>
</reference>
<keyword evidence="4 9" id="KW-0156">Chromatin regulator</keyword>
<evidence type="ECO:0000256" key="11">
    <source>
        <dbReference type="SAM" id="MobiDB-lite"/>
    </source>
</evidence>
<protein>
    <recommendedName>
        <fullName evidence="3 9">Chromatin modification-related protein EAF6</fullName>
    </recommendedName>
</protein>
<keyword evidence="9" id="KW-0227">DNA damage</keyword>
<accession>A0A9N9FA64</accession>
<evidence type="ECO:0000256" key="1">
    <source>
        <dbReference type="ARBA" id="ARBA00004123"/>
    </source>
</evidence>
<keyword evidence="6 10" id="KW-0175">Coiled coil</keyword>
<dbReference type="Pfam" id="PF09340">
    <property type="entry name" value="NuA4"/>
    <property type="match status" value="1"/>
</dbReference>
<evidence type="ECO:0000313" key="12">
    <source>
        <dbReference type="EMBL" id="CAG8519986.1"/>
    </source>
</evidence>
<dbReference type="GO" id="GO:0035267">
    <property type="term" value="C:NuA4 histone acetyltransferase complex"/>
    <property type="evidence" value="ECO:0007669"/>
    <property type="project" value="UniProtKB-UniRule"/>
</dbReference>
<evidence type="ECO:0000256" key="7">
    <source>
        <dbReference type="ARBA" id="ARBA00023163"/>
    </source>
</evidence>
<evidence type="ECO:0000256" key="2">
    <source>
        <dbReference type="ARBA" id="ARBA00010916"/>
    </source>
</evidence>
<gene>
    <name evidence="12" type="ORF">PBRASI_LOCUS3573</name>
</gene>
<evidence type="ECO:0000256" key="3">
    <source>
        <dbReference type="ARBA" id="ARBA00018504"/>
    </source>
</evidence>
<feature type="region of interest" description="Disordered" evidence="11">
    <location>
        <begin position="145"/>
        <end position="169"/>
    </location>
</feature>
<evidence type="ECO:0000256" key="5">
    <source>
        <dbReference type="ARBA" id="ARBA00023015"/>
    </source>
</evidence>
<dbReference type="InterPro" id="IPR015418">
    <property type="entry name" value="Eaf6"/>
</dbReference>
<evidence type="ECO:0000256" key="10">
    <source>
        <dbReference type="SAM" id="Coils"/>
    </source>
</evidence>
<dbReference type="OrthoDB" id="440324at2759"/>
<dbReference type="EMBL" id="CAJVPI010000328">
    <property type="protein sequence ID" value="CAG8519986.1"/>
    <property type="molecule type" value="Genomic_DNA"/>
</dbReference>
<keyword evidence="8 9" id="KW-0539">Nucleus</keyword>
<evidence type="ECO:0000256" key="8">
    <source>
        <dbReference type="ARBA" id="ARBA00023242"/>
    </source>
</evidence>
<dbReference type="AlphaFoldDB" id="A0A9N9FA64"/>
<evidence type="ECO:0000313" key="13">
    <source>
        <dbReference type="Proteomes" id="UP000789739"/>
    </source>
</evidence>
<dbReference type="PANTHER" id="PTHR13476">
    <property type="entry name" value="CHROMATIN MODIFICATION-RELATED PROTEIN MEAF6"/>
    <property type="match status" value="1"/>
</dbReference>
<keyword evidence="9" id="KW-0234">DNA repair</keyword>
<keyword evidence="13" id="KW-1185">Reference proteome</keyword>
<comment type="similarity">
    <text evidence="2 9">Belongs to the EAF6 family.</text>
</comment>
<keyword evidence="7 9" id="KW-0804">Transcription</keyword>
<dbReference type="GO" id="GO:0006281">
    <property type="term" value="P:DNA repair"/>
    <property type="evidence" value="ECO:0007669"/>
    <property type="project" value="UniProtKB-UniRule"/>
</dbReference>
<name>A0A9N9FA64_9GLOM</name>
<dbReference type="Proteomes" id="UP000789739">
    <property type="component" value="Unassembled WGS sequence"/>
</dbReference>
<sequence length="193" mass="22171">MPDASKKDETPVSNPANATTCCLGKWKDTVALCKLHYGLIVLVLLQQTFTYKRYEELKRELDDLNKKKKEANLQLASIARLERDIYNFEGAYLSETIHHGGNLIHGFDNYLKSNNSLEKRKKLSVHDADRLFSLSSATYEQSLQLKDESSSATEDYKTPNKNGRRKKRKFVYGIMSDMKRLRSSRDGDDDLEV</sequence>
<evidence type="ECO:0000256" key="9">
    <source>
        <dbReference type="RuleBase" id="RU368022"/>
    </source>
</evidence>
<keyword evidence="5 9" id="KW-0805">Transcription regulation</keyword>
<comment type="caution">
    <text evidence="12">The sequence shown here is derived from an EMBL/GenBank/DDBJ whole genome shotgun (WGS) entry which is preliminary data.</text>
</comment>
<feature type="coiled-coil region" evidence="10">
    <location>
        <begin position="47"/>
        <end position="84"/>
    </location>
</feature>
<organism evidence="12 13">
    <name type="scientific">Paraglomus brasilianum</name>
    <dbReference type="NCBI Taxonomy" id="144538"/>
    <lineage>
        <taxon>Eukaryota</taxon>
        <taxon>Fungi</taxon>
        <taxon>Fungi incertae sedis</taxon>
        <taxon>Mucoromycota</taxon>
        <taxon>Glomeromycotina</taxon>
        <taxon>Glomeromycetes</taxon>
        <taxon>Paraglomerales</taxon>
        <taxon>Paraglomeraceae</taxon>
        <taxon>Paraglomus</taxon>
    </lineage>
</organism>
<comment type="function">
    <text evidence="9">Component of the NuA4 histone acetyltransferase complex which is involved in transcriptional activation of selected genes principally by acetylation of nucleosomal histone H4 and H2A. The NuA4 complex is also involved in DNA repair.</text>
</comment>
<comment type="subunit">
    <text evidence="9">Component of the NuA4 histone acetyltransferase complex.</text>
</comment>
<evidence type="ECO:0000256" key="6">
    <source>
        <dbReference type="ARBA" id="ARBA00023054"/>
    </source>
</evidence>
<dbReference type="GO" id="GO:0006325">
    <property type="term" value="P:chromatin organization"/>
    <property type="evidence" value="ECO:0007669"/>
    <property type="project" value="UniProtKB-KW"/>
</dbReference>
<dbReference type="GO" id="GO:0005634">
    <property type="term" value="C:nucleus"/>
    <property type="evidence" value="ECO:0007669"/>
    <property type="project" value="UniProtKB-SubCell"/>
</dbReference>
<evidence type="ECO:0000256" key="4">
    <source>
        <dbReference type="ARBA" id="ARBA00022853"/>
    </source>
</evidence>
<proteinExistence type="inferred from homology"/>